<dbReference type="EMBL" id="MNPJ01000026">
    <property type="protein sequence ID" value="OQS53669.1"/>
    <property type="molecule type" value="Genomic_DNA"/>
</dbReference>
<keyword evidence="2" id="KW-1185">Reference proteome</keyword>
<dbReference type="VEuPathDB" id="MicrosporidiaDB:EHP00_1101"/>
<protein>
    <submittedName>
        <fullName evidence="1">Uncharacterized protein</fullName>
    </submittedName>
</protein>
<dbReference type="AlphaFoldDB" id="A0A1W0E380"/>
<sequence>MLVHLSSIIYSIICYCALKKYKKGKKIDYVAEAKEINSLKSAEQFVDCLFSKERCIENQKTLNHLKSLNLLQKNDIKLPESKVLEFDLTNENCLILEKMVSYVLTHRERSF</sequence>
<dbReference type="Proteomes" id="UP000192758">
    <property type="component" value="Unassembled WGS sequence"/>
</dbReference>
<proteinExistence type="predicted"/>
<accession>A0A1W0E380</accession>
<reference evidence="1 2" key="1">
    <citation type="journal article" date="2017" name="Environ. Microbiol.">
        <title>Decay of the glycolytic pathway and adaptation to intranuclear parasitism within Enterocytozoonidae microsporidia.</title>
        <authorList>
            <person name="Wiredu Boakye D."/>
            <person name="Jaroenlak P."/>
            <person name="Prachumwat A."/>
            <person name="Williams T.A."/>
            <person name="Bateman K.S."/>
            <person name="Itsathitphaisarn O."/>
            <person name="Sritunyalucksana K."/>
            <person name="Paszkiewicz K.H."/>
            <person name="Moore K.A."/>
            <person name="Stentiford G.D."/>
            <person name="Williams B.A."/>
        </authorList>
    </citation>
    <scope>NUCLEOTIDE SEQUENCE [LARGE SCALE GENOMIC DNA]</scope>
    <source>
        <strain evidence="1 2">TH1</strain>
    </source>
</reference>
<name>A0A1W0E380_9MICR</name>
<evidence type="ECO:0000313" key="2">
    <source>
        <dbReference type="Proteomes" id="UP000192758"/>
    </source>
</evidence>
<evidence type="ECO:0000313" key="1">
    <source>
        <dbReference type="EMBL" id="OQS53669.1"/>
    </source>
</evidence>
<comment type="caution">
    <text evidence="1">The sequence shown here is derived from an EMBL/GenBank/DDBJ whole genome shotgun (WGS) entry which is preliminary data.</text>
</comment>
<organism evidence="1 2">
    <name type="scientific">Ecytonucleospora hepatopenaei</name>
    <dbReference type="NCBI Taxonomy" id="646526"/>
    <lineage>
        <taxon>Eukaryota</taxon>
        <taxon>Fungi</taxon>
        <taxon>Fungi incertae sedis</taxon>
        <taxon>Microsporidia</taxon>
        <taxon>Enterocytozoonidae</taxon>
        <taxon>Ecytonucleospora</taxon>
    </lineage>
</organism>
<gene>
    <name evidence="1" type="ORF">EHP00_1101</name>
</gene>